<keyword evidence="4" id="KW-1185">Reference proteome</keyword>
<dbReference type="InterPro" id="IPR050951">
    <property type="entry name" value="Retrovirus_Pol_polyprotein"/>
</dbReference>
<reference evidence="3 4" key="1">
    <citation type="submission" date="2022-01" db="EMBL/GenBank/DDBJ databases">
        <title>A chromosomal length assembly of Cordylochernes scorpioides.</title>
        <authorList>
            <person name="Zeh D."/>
            <person name="Zeh J."/>
        </authorList>
    </citation>
    <scope>NUCLEOTIDE SEQUENCE [LARGE SCALE GENOMIC DNA]</scope>
    <source>
        <strain evidence="3">IN4F17</strain>
        <tissue evidence="3">Whole Body</tissue>
    </source>
</reference>
<dbReference type="EC" id="2.7.7.49" evidence="1"/>
<feature type="domain" description="Integrase zinc-binding" evidence="2">
    <location>
        <begin position="102"/>
        <end position="157"/>
    </location>
</feature>
<gene>
    <name evidence="3" type="ORF">LAZ67_2000798</name>
</gene>
<dbReference type="Pfam" id="PF17921">
    <property type="entry name" value="Integrase_H2C2"/>
    <property type="match status" value="1"/>
</dbReference>
<proteinExistence type="predicted"/>
<organism evidence="3 4">
    <name type="scientific">Cordylochernes scorpioides</name>
    <dbReference type="NCBI Taxonomy" id="51811"/>
    <lineage>
        <taxon>Eukaryota</taxon>
        <taxon>Metazoa</taxon>
        <taxon>Ecdysozoa</taxon>
        <taxon>Arthropoda</taxon>
        <taxon>Chelicerata</taxon>
        <taxon>Arachnida</taxon>
        <taxon>Pseudoscorpiones</taxon>
        <taxon>Cheliferoidea</taxon>
        <taxon>Chernetidae</taxon>
        <taxon>Cordylochernes</taxon>
    </lineage>
</organism>
<dbReference type="PANTHER" id="PTHR37984:SF5">
    <property type="entry name" value="PROTEIN NYNRIN-LIKE"/>
    <property type="match status" value="1"/>
</dbReference>
<sequence>MDRKFTIFSDHHALPMLKTVKNPSGRIFRWRLRLSRYEYEVRYINGVQQYETDVITRNPFCGFSDASLIKNHQPSPSGNSSLTIGHNGLHTISRKGVTKIMIPKTLTNKLLQTVHTQYNHPNISKMTRLISAQYYWQNMSQDIAQQVKTCPTCQLTKRIDRPNQPLQRDTDTVHINKLKLYTENIQYITPPTIKIHHLQHNDNNTFPFRHLTPELFPAEPLTIKPTNSEPFNHLDPTIFTKTRFTPLTHNNKERDIAHPQIDAVCEGQPYPQTQKKTESTAPRAHPPFHIIPHLTHMVEPFIRNIIEKAFLQIVSTRDFVYQKLD</sequence>
<evidence type="ECO:0000256" key="1">
    <source>
        <dbReference type="ARBA" id="ARBA00012493"/>
    </source>
</evidence>
<protein>
    <recommendedName>
        <fullName evidence="1">RNA-directed DNA polymerase</fullName>
        <ecNumber evidence="1">2.7.7.49</ecNumber>
    </recommendedName>
</protein>
<dbReference type="InterPro" id="IPR041588">
    <property type="entry name" value="Integrase_H2C2"/>
</dbReference>
<dbReference type="Proteomes" id="UP001235939">
    <property type="component" value="Chromosome 02"/>
</dbReference>
<evidence type="ECO:0000259" key="2">
    <source>
        <dbReference type="Pfam" id="PF17921"/>
    </source>
</evidence>
<evidence type="ECO:0000313" key="4">
    <source>
        <dbReference type="Proteomes" id="UP001235939"/>
    </source>
</evidence>
<name>A0ABY6K0W6_9ARAC</name>
<dbReference type="PANTHER" id="PTHR37984">
    <property type="entry name" value="PROTEIN CBG26694"/>
    <property type="match status" value="1"/>
</dbReference>
<dbReference type="EMBL" id="CP092864">
    <property type="protein sequence ID" value="UYV62496.1"/>
    <property type="molecule type" value="Genomic_DNA"/>
</dbReference>
<accession>A0ABY6K0W6</accession>
<dbReference type="Gene3D" id="1.10.340.70">
    <property type="match status" value="1"/>
</dbReference>
<evidence type="ECO:0000313" key="3">
    <source>
        <dbReference type="EMBL" id="UYV62496.1"/>
    </source>
</evidence>